<evidence type="ECO:0000256" key="4">
    <source>
        <dbReference type="ARBA" id="ARBA00023157"/>
    </source>
</evidence>
<dbReference type="InterPro" id="IPR049120">
    <property type="entry name" value="A2M_bMG2"/>
</dbReference>
<dbReference type="Gene3D" id="3.50.4.10">
    <property type="entry name" value="Hepatocyte Growth Factor"/>
    <property type="match status" value="1"/>
</dbReference>
<evidence type="ECO:0000256" key="1">
    <source>
        <dbReference type="ARBA" id="ARBA00010556"/>
    </source>
</evidence>
<feature type="domain" description="Alpha-2-macroglobulin" evidence="8">
    <location>
        <begin position="1157"/>
        <end position="1246"/>
    </location>
</feature>
<dbReference type="Gene3D" id="1.50.10.20">
    <property type="match status" value="1"/>
</dbReference>
<comment type="caution">
    <text evidence="9">The sequence shown here is derived from an EMBL/GenBank/DDBJ whole genome shotgun (WGS) entry which is preliminary data.</text>
</comment>
<dbReference type="PANTHER" id="PTHR40094">
    <property type="entry name" value="ALPHA-2-MACROGLOBULIN HOMOLOG"/>
    <property type="match status" value="1"/>
</dbReference>
<dbReference type="Pfam" id="PF17972">
    <property type="entry name" value="bMG5"/>
    <property type="match status" value="1"/>
</dbReference>
<dbReference type="SMART" id="SM01359">
    <property type="entry name" value="A2M_N_2"/>
    <property type="match status" value="1"/>
</dbReference>
<dbReference type="Pfam" id="PF00207">
    <property type="entry name" value="A2M"/>
    <property type="match status" value="1"/>
</dbReference>
<accession>A0ABT2ZN81</accession>
<dbReference type="Pfam" id="PF07703">
    <property type="entry name" value="A2M_BRD"/>
    <property type="match status" value="1"/>
</dbReference>
<reference evidence="9 10" key="1">
    <citation type="submission" date="2022-10" db="EMBL/GenBank/DDBJ databases">
        <title>Defluviimonas sp. nov., isolated from ocean surface sediments.</title>
        <authorList>
            <person name="He W."/>
            <person name="Wang L."/>
            <person name="Zhang D.-F."/>
        </authorList>
    </citation>
    <scope>NUCLEOTIDE SEQUENCE [LARGE SCALE GENOMIC DNA]</scope>
    <source>
        <strain evidence="9 10">WL0050</strain>
    </source>
</reference>
<dbReference type="Pfam" id="PF11974">
    <property type="entry name" value="bMG3"/>
    <property type="match status" value="1"/>
</dbReference>
<dbReference type="SUPFAM" id="SSF48239">
    <property type="entry name" value="Terpenoid cyclases/Protein prenyltransferases"/>
    <property type="match status" value="1"/>
</dbReference>
<keyword evidence="10" id="KW-1185">Reference proteome</keyword>
<evidence type="ECO:0000256" key="5">
    <source>
        <dbReference type="SAM" id="SignalP"/>
    </source>
</evidence>
<dbReference type="PIRSF" id="PIRSF038980">
    <property type="entry name" value="A2M_bac"/>
    <property type="match status" value="1"/>
</dbReference>
<dbReference type="CDD" id="cd01100">
    <property type="entry name" value="APPLE_Factor_XI_like"/>
    <property type="match status" value="1"/>
</dbReference>
<evidence type="ECO:0000259" key="6">
    <source>
        <dbReference type="SMART" id="SM00223"/>
    </source>
</evidence>
<dbReference type="InterPro" id="IPR003609">
    <property type="entry name" value="Pan_app"/>
</dbReference>
<dbReference type="InterPro" id="IPR021868">
    <property type="entry name" value="Alpha_2_Macroglob_MG3"/>
</dbReference>
<sequence>MRALAIAALAASLFVAGQAPARDLIPERRAVLVENMDFPGGDLRALYDIGFDACRAACLSENACTAFTYNRRASSCFPKSGAGEPAPYIGAISGRMLEAAPGSSERAQLRADELGFLRPEDLIAAYDQAQGLTALHIAGEMPADELAGLAQSARSNANWPRAAELAGMLTGITDLAGDWADYADALLHLKSDSSGRMREYAERAARAATNAYLRADAAPLRANTLVTLANAFDRIGRGRDMIPLLRLAQSIQPRDDTAAMLDDAIGKYGFRISETQVEADSASPRICAFFNEDLVRSGTDYAPFVKLPEAGLSVEASGRQICVAGFVHGARATLTFREGLPAASGEVLAKDTQITQYIRDRSAAVRFPGRAYVLPRVGTKGIPVETVNAETLDLTLLRLSDRNLIRAIQGGMFGRPLDYWSAENLKSEVAEEVWTGTGEVGMQVNRDMTTLLPLDGVMSDLGPGIYALQAAIPGKDPYDDPAATQWFVISDLGLTAMEGVDGLHVFVRALSDASASEGVTATLLSRANAVIGAVTTDAEGYARFDAGLAAGIGGAAPALVMVEKGEDMAFLPLTEAEFDLSDRGVAGREAAPPIDVFLSTDRGAYRAGETVNATILARDQKVDGLAGLPMTARLIRPDGVEYSRALLDHAGAGGFVARMPLAGSAPHGTWRIESFVEEGKLLASQSFLVEDFLPERIDFDLTLPEGALRLTDRPPLTVAARYLFGAPGAELDVEGDLRISALTQLDAFPGYAFGRYDEPFSPYRDALEDAPKTGADGSAVLSVSFPDLGEAANRPLEASVAVRVKEGSGRPVERSIARRILPDDPVIGIKPLFEEGTVPQGSEAGFNLIAVGPDEEPATRAVHWTINRIERNYQWYSLHGNWDWEVTTTRSRVVSGEALLTPEGPVGISAPVDWGNYELVVEATEGAHTSSSVEFYAGWYVPADAAETPDTLTVALDKDAYRPGDTARLRIEPRADGVALVTVLSNRLIDMKAVPVKAGENVIDLPVTDDWGAGAYVTASVIRPLNAEAGRAPTRALGLSYAPVDPGARRLSAIFEVAPEADPRGPLPVALKVDAAEGAEVFATIAAVDLGILNLTAFESPDPEGHYFGQQKLGIGIRDLYGRLIDGQTGTKGAVRSGGDAAAGMKLQSPPPTEELVAYFSGPLTVDADGYARTEFQLPSFNGTVRLMAVVWSDKAVGQAETDVLVRNPVVVTASVPRFLAPGDQARMLLEIVHAAGPAGLMGLDVSGTGLILGDAPSGLDLAEKAKTAITVPVTAANAEGLGTIRVALTTPDGKQLVKDLTIPVQVNDPETARQTRFDLAAGQSFTLDQNVFADLLPGSGRATLAAGPIARFDAPGLLASLDRYPYGCTEQLTSKALPLLYFEQVASAIGGTPASDIRKRVEESVSEILINQSSNGSFGLWYPDTGDLWLDAYVTDFLSRAKAQGYTVPDTAFRNALDNLRNQLNYAPDFDEGGGAYAYALMVLAREGAAAMGDLRYYADVKSGAFDTPIASAQLGAALASYGDQRRADAMFRQAAEQLSRWGFNEQRIWRADYGTNLRDATALLTLATEAGSQAVDADMLGNDVAAVMAGQRLSTQEATWALLATNALIDRAGAEGFTVNGAAVDGPMVRVLDADAAIPQVIANTTGRDATVTLTSFGVPTEPEPAGGKGYAIARSYYTLDGTPADIATVKQGTRLVAVIVVTPHDGSEARLMVNDPLPAGFEIDNPSLLRAGDIAALDWLETAETRMTEFRQERFLAAVDWGSDRPFRLAYILRAITPGTFRHPAASVEDMYRPDYRARTAVGQVTVTE</sequence>
<dbReference type="Pfam" id="PF21142">
    <property type="entry name" value="A2M_bMG2"/>
    <property type="match status" value="1"/>
</dbReference>
<dbReference type="InterPro" id="IPR002890">
    <property type="entry name" value="MG2"/>
</dbReference>
<evidence type="ECO:0000256" key="3">
    <source>
        <dbReference type="ARBA" id="ARBA00022737"/>
    </source>
</evidence>
<feature type="signal peptide" evidence="5">
    <location>
        <begin position="1"/>
        <end position="21"/>
    </location>
</feature>
<evidence type="ECO:0000313" key="10">
    <source>
        <dbReference type="Proteomes" id="UP001652564"/>
    </source>
</evidence>
<dbReference type="SMART" id="SM00223">
    <property type="entry name" value="APPLE"/>
    <property type="match status" value="1"/>
</dbReference>
<organism evidence="9 10">
    <name type="scientific">Albidovulum litorale</name>
    <dbReference type="NCBI Taxonomy" id="2984134"/>
    <lineage>
        <taxon>Bacteria</taxon>
        <taxon>Pseudomonadati</taxon>
        <taxon>Pseudomonadota</taxon>
        <taxon>Alphaproteobacteria</taxon>
        <taxon>Rhodobacterales</taxon>
        <taxon>Paracoccaceae</taxon>
        <taxon>Albidovulum</taxon>
    </lineage>
</organism>
<dbReference type="InterPro" id="IPR008930">
    <property type="entry name" value="Terpenoid_cyclase/PrenylTrfase"/>
</dbReference>
<dbReference type="RefSeq" id="WP_263739392.1">
    <property type="nucleotide sequence ID" value="NZ_JAOWKZ010000002.1"/>
</dbReference>
<dbReference type="Gene3D" id="2.60.40.1930">
    <property type="match status" value="1"/>
</dbReference>
<comment type="similarity">
    <text evidence="1">Belongs to the protease inhibitor I39 (alpha-2-macroglobulin) family. Bacterial alpha-2-macroglobulin subfamily.</text>
</comment>
<dbReference type="InterPro" id="IPR001599">
    <property type="entry name" value="Macroglobln_a2"/>
</dbReference>
<dbReference type="InterPro" id="IPR041246">
    <property type="entry name" value="Bact_MG10"/>
</dbReference>
<evidence type="ECO:0000259" key="7">
    <source>
        <dbReference type="SMART" id="SM01359"/>
    </source>
</evidence>
<dbReference type="Pfam" id="PF00024">
    <property type="entry name" value="PAN_1"/>
    <property type="match status" value="1"/>
</dbReference>
<dbReference type="InterPro" id="IPR026284">
    <property type="entry name" value="A2MG_proteobact"/>
</dbReference>
<dbReference type="SMART" id="SM01360">
    <property type="entry name" value="A2M"/>
    <property type="match status" value="1"/>
</dbReference>
<dbReference type="SMART" id="SM01419">
    <property type="entry name" value="Thiol-ester_cl"/>
    <property type="match status" value="1"/>
</dbReference>
<keyword evidence="3" id="KW-0677">Repeat</keyword>
<dbReference type="InterPro" id="IPR051802">
    <property type="entry name" value="YfhM-like"/>
</dbReference>
<dbReference type="Pfam" id="PF01835">
    <property type="entry name" value="MG2"/>
    <property type="match status" value="1"/>
</dbReference>
<feature type="chain" id="PRO_5046311409" evidence="5">
    <location>
        <begin position="22"/>
        <end position="1812"/>
    </location>
</feature>
<keyword evidence="4" id="KW-1015">Disulfide bond</keyword>
<evidence type="ECO:0000313" key="9">
    <source>
        <dbReference type="EMBL" id="MCV2872206.1"/>
    </source>
</evidence>
<dbReference type="Proteomes" id="UP001652564">
    <property type="component" value="Unassembled WGS sequence"/>
</dbReference>
<dbReference type="InterPro" id="IPR011626">
    <property type="entry name" value="Alpha-macroglobulin_TED"/>
</dbReference>
<feature type="domain" description="Apple" evidence="6">
    <location>
        <begin position="34"/>
        <end position="98"/>
    </location>
</feature>
<dbReference type="Pfam" id="PF17962">
    <property type="entry name" value="bMG6"/>
    <property type="match status" value="1"/>
</dbReference>
<gene>
    <name evidence="9" type="ORF">OEZ71_07840</name>
</gene>
<dbReference type="Pfam" id="PF07678">
    <property type="entry name" value="TED_complement"/>
    <property type="match status" value="1"/>
</dbReference>
<dbReference type="InterPro" id="IPR041203">
    <property type="entry name" value="Bact_A2M_MG5"/>
</dbReference>
<feature type="domain" description="Alpha-2-macroglobulin bait region" evidence="7">
    <location>
        <begin position="952"/>
        <end position="1095"/>
    </location>
</feature>
<name>A0ABT2ZN81_9RHOB</name>
<evidence type="ECO:0000259" key="8">
    <source>
        <dbReference type="SMART" id="SM01360"/>
    </source>
</evidence>
<dbReference type="PANTHER" id="PTHR40094:SF1">
    <property type="entry name" value="UBIQUITIN DOMAIN-CONTAINING PROTEIN"/>
    <property type="match status" value="1"/>
</dbReference>
<dbReference type="InterPro" id="IPR047565">
    <property type="entry name" value="Alpha-macroglob_thiol-ester_cl"/>
</dbReference>
<proteinExistence type="inferred from homology"/>
<dbReference type="InterPro" id="IPR011625">
    <property type="entry name" value="A2M_N_BRD"/>
</dbReference>
<keyword evidence="2 5" id="KW-0732">Signal</keyword>
<dbReference type="InterPro" id="IPR041462">
    <property type="entry name" value="Bact_A2M_MG6"/>
</dbReference>
<evidence type="ECO:0000256" key="2">
    <source>
        <dbReference type="ARBA" id="ARBA00022729"/>
    </source>
</evidence>
<dbReference type="InterPro" id="IPR000177">
    <property type="entry name" value="Apple"/>
</dbReference>
<dbReference type="Pfam" id="PF17973">
    <property type="entry name" value="bMG10"/>
    <property type="match status" value="1"/>
</dbReference>
<dbReference type="CDD" id="cd02891">
    <property type="entry name" value="A2M_like"/>
    <property type="match status" value="1"/>
</dbReference>
<dbReference type="EMBL" id="JAOWKZ010000002">
    <property type="protein sequence ID" value="MCV2872206.1"/>
    <property type="molecule type" value="Genomic_DNA"/>
</dbReference>
<protein>
    <submittedName>
        <fullName evidence="9">Alpha-2-macroglobulin family protein</fullName>
    </submittedName>
</protein>